<organism evidence="5 6">
    <name type="scientific">Phenylobacterium parvum</name>
    <dbReference type="NCBI Taxonomy" id="2201350"/>
    <lineage>
        <taxon>Bacteria</taxon>
        <taxon>Pseudomonadati</taxon>
        <taxon>Pseudomonadota</taxon>
        <taxon>Alphaproteobacteria</taxon>
        <taxon>Caulobacterales</taxon>
        <taxon>Caulobacteraceae</taxon>
        <taxon>Phenylobacterium</taxon>
    </lineage>
</organism>
<accession>A0A2Z3I3E0</accession>
<dbReference type="InterPro" id="IPR050602">
    <property type="entry name" value="Malonyl-ACP_OMT"/>
</dbReference>
<evidence type="ECO:0000256" key="3">
    <source>
        <dbReference type="SAM" id="MobiDB-lite"/>
    </source>
</evidence>
<keyword evidence="6" id="KW-1185">Reference proteome</keyword>
<proteinExistence type="predicted"/>
<reference evidence="6" key="1">
    <citation type="submission" date="2018-05" db="EMBL/GenBank/DDBJ databases">
        <title>Genome sequencing of Phenylobacterium sp. HYN0004.</title>
        <authorList>
            <person name="Yi H."/>
            <person name="Baek C."/>
        </authorList>
    </citation>
    <scope>NUCLEOTIDE SEQUENCE [LARGE SCALE GENOMIC DNA]</scope>
    <source>
        <strain evidence="6">HYN0004</strain>
    </source>
</reference>
<dbReference type="OrthoDB" id="9793723at2"/>
<dbReference type="PANTHER" id="PTHR13090:SF1">
    <property type="entry name" value="ARGININE-HYDROXYLASE NDUFAF5, MITOCHONDRIAL"/>
    <property type="match status" value="1"/>
</dbReference>
<dbReference type="EMBL" id="CP029479">
    <property type="protein sequence ID" value="AWM77994.1"/>
    <property type="molecule type" value="Genomic_DNA"/>
</dbReference>
<dbReference type="Pfam" id="PF08241">
    <property type="entry name" value="Methyltransf_11"/>
    <property type="match status" value="1"/>
</dbReference>
<dbReference type="KEGG" id="phb:HYN04_09620"/>
<dbReference type="Gene3D" id="3.40.50.150">
    <property type="entry name" value="Vaccinia Virus protein VP39"/>
    <property type="match status" value="1"/>
</dbReference>
<evidence type="ECO:0000259" key="4">
    <source>
        <dbReference type="Pfam" id="PF08241"/>
    </source>
</evidence>
<dbReference type="GO" id="GO:0008757">
    <property type="term" value="F:S-adenosylmethionine-dependent methyltransferase activity"/>
    <property type="evidence" value="ECO:0007669"/>
    <property type="project" value="InterPro"/>
</dbReference>
<name>A0A2Z3I3E0_9CAUL</name>
<evidence type="ECO:0000313" key="6">
    <source>
        <dbReference type="Proteomes" id="UP000247763"/>
    </source>
</evidence>
<feature type="region of interest" description="Disordered" evidence="3">
    <location>
        <begin position="276"/>
        <end position="309"/>
    </location>
</feature>
<dbReference type="SUPFAM" id="SSF53335">
    <property type="entry name" value="S-adenosyl-L-methionine-dependent methyltransferases"/>
    <property type="match status" value="1"/>
</dbReference>
<evidence type="ECO:0000256" key="1">
    <source>
        <dbReference type="ARBA" id="ARBA00022603"/>
    </source>
</evidence>
<dbReference type="PANTHER" id="PTHR13090">
    <property type="entry name" value="ARGININE-HYDROXYLASE NDUFAF5, MITOCHONDRIAL"/>
    <property type="match status" value="1"/>
</dbReference>
<feature type="domain" description="Methyltransferase type 11" evidence="4">
    <location>
        <begin position="56"/>
        <end position="146"/>
    </location>
</feature>
<protein>
    <submittedName>
        <fullName evidence="5">SAM-dependent methyltransferase</fullName>
    </submittedName>
</protein>
<keyword evidence="1 5" id="KW-0489">Methyltransferase</keyword>
<dbReference type="RefSeq" id="WP_110450561.1">
    <property type="nucleotide sequence ID" value="NZ_CP029479.1"/>
</dbReference>
<dbReference type="GO" id="GO:0032259">
    <property type="term" value="P:methylation"/>
    <property type="evidence" value="ECO:0007669"/>
    <property type="project" value="UniProtKB-KW"/>
</dbReference>
<evidence type="ECO:0000313" key="5">
    <source>
        <dbReference type="EMBL" id="AWM77994.1"/>
    </source>
</evidence>
<keyword evidence="2 5" id="KW-0808">Transferase</keyword>
<dbReference type="Proteomes" id="UP000247763">
    <property type="component" value="Chromosome"/>
</dbReference>
<dbReference type="InterPro" id="IPR013216">
    <property type="entry name" value="Methyltransf_11"/>
</dbReference>
<sequence>MPPSASPPRIFDRDLLRRRLDRAAPGYAGADFLKRRAAGDIVMRLEAIMRDFPRAVDLGARNGAFAEALAASDAAPRVGLLVEADLSGAMLAGRAGMRAVADEERLPFAPASLDLIVSSLSLHWANDVVGALVQARLALKPDGLFIGALFGGATLTELRQALTAAELELTGGAGPRVSPFADPSDAAGLLQRAGFALPVADVDRVTVRYDHPLKLMADLRRMGETSVLAERHPRPLTRKVLARAFEIYQRDFAGPDGRIAATFEILTLTGWSPSEIQQKPLRPGSAKMRLAEALGGEEHSVPGTRPQRR</sequence>
<dbReference type="AlphaFoldDB" id="A0A2Z3I3E0"/>
<evidence type="ECO:0000256" key="2">
    <source>
        <dbReference type="ARBA" id="ARBA00022679"/>
    </source>
</evidence>
<gene>
    <name evidence="5" type="ORF">HYN04_09620</name>
</gene>
<dbReference type="InterPro" id="IPR029063">
    <property type="entry name" value="SAM-dependent_MTases_sf"/>
</dbReference>